<reference evidence="4 5" key="1">
    <citation type="submission" date="2020-07" db="EMBL/GenBank/DDBJ databases">
        <title>Genomic Encyclopedia of Type Strains, Phase IV (KMG-V): Genome sequencing to study the core and pangenomes of soil and plant-associated prokaryotes.</title>
        <authorList>
            <person name="Whitman W."/>
        </authorList>
    </citation>
    <scope>NUCLEOTIDE SEQUENCE [LARGE SCALE GENOMIC DNA]</scope>
    <source>
        <strain evidence="4 5">SAS40</strain>
    </source>
</reference>
<dbReference type="AlphaFoldDB" id="A0A7Y9IX39"/>
<accession>A0A7Y9IX39</accession>
<evidence type="ECO:0000313" key="5">
    <source>
        <dbReference type="Proteomes" id="UP000542125"/>
    </source>
</evidence>
<organism evidence="4 5">
    <name type="scientific">Pigmentiphaga litoralis</name>
    <dbReference type="NCBI Taxonomy" id="516702"/>
    <lineage>
        <taxon>Bacteria</taxon>
        <taxon>Pseudomonadati</taxon>
        <taxon>Pseudomonadota</taxon>
        <taxon>Betaproteobacteria</taxon>
        <taxon>Burkholderiales</taxon>
        <taxon>Alcaligenaceae</taxon>
        <taxon>Pigmentiphaga</taxon>
    </lineage>
</organism>
<proteinExistence type="inferred from homology"/>
<dbReference type="EMBL" id="JACBYR010000001">
    <property type="protein sequence ID" value="NYE83734.1"/>
    <property type="molecule type" value="Genomic_DNA"/>
</dbReference>
<feature type="compositionally biased region" description="Polar residues" evidence="2">
    <location>
        <begin position="1"/>
        <end position="17"/>
    </location>
</feature>
<protein>
    <submittedName>
        <fullName evidence="4">Aspartyl-tRNA(Asn)/glutamyl-tRNA(Gln) amidotransferase subunit A</fullName>
        <ecNumber evidence="4">6.3.5.6</ecNumber>
        <ecNumber evidence="4">6.3.5.7</ecNumber>
    </submittedName>
</protein>
<dbReference type="RefSeq" id="WP_179587511.1">
    <property type="nucleotide sequence ID" value="NZ_JACBYR010000001.1"/>
</dbReference>
<dbReference type="PANTHER" id="PTHR11895:SF7">
    <property type="entry name" value="GLUTAMYL-TRNA(GLN) AMIDOTRANSFERASE SUBUNIT A, MITOCHONDRIAL"/>
    <property type="match status" value="1"/>
</dbReference>
<evidence type="ECO:0000259" key="3">
    <source>
        <dbReference type="Pfam" id="PF01425"/>
    </source>
</evidence>
<evidence type="ECO:0000256" key="1">
    <source>
        <dbReference type="ARBA" id="ARBA00009199"/>
    </source>
</evidence>
<dbReference type="EC" id="6.3.5.6" evidence="4"/>
<sequence length="497" mass="51482">MTNADSARPDGTSSALATSPRPAWQHSATELSLRFAAGTLTPVHALQSIADRLAAVNPLLNAVISERLADAALEAEASTARWRAGMPLSAFDGVPLTVKDNIPVQGLPCTWGSRLYAGYRPERDELAVERLRAAGMIVIGKTNVPEFTLQGYTDNLVFGATVNPWDRAMTPGGSSGGAVACVAAGIGPVAIGTDGGGSIRRPCSHTGLVGFKPGEGTVPREQGLPEILPGMEVIGPITRTVADAAAVLRLLSGGSLPGDSLPGGRLPAPPCTNIEHPKLVQPAPLRIVYWPEFDGDPVDPAIAASVNEVADMLAGLNHLVDTRNGPAILRDFNSQAWPVISQTGLAATLQATFGAALDDTAMTPALQAMATAGRALSAIDLFNAHALVRRMKAELSACFATADLLLLPSAAALPWPATHSHPDTIAGLPVGPRGHAVFTAFVNAAGLPAINLPARPDRTGMPIGFQLVGPPGAESLLLGLAAQYEAAHPWAHRWPAL</sequence>
<keyword evidence="4" id="KW-0808">Transferase</keyword>
<keyword evidence="5" id="KW-1185">Reference proteome</keyword>
<dbReference type="EC" id="6.3.5.7" evidence="4"/>
<name>A0A7Y9IX39_9BURK</name>
<comment type="caution">
    <text evidence="4">The sequence shown here is derived from an EMBL/GenBank/DDBJ whole genome shotgun (WGS) entry which is preliminary data.</text>
</comment>
<dbReference type="Proteomes" id="UP000542125">
    <property type="component" value="Unassembled WGS sequence"/>
</dbReference>
<dbReference type="SUPFAM" id="SSF75304">
    <property type="entry name" value="Amidase signature (AS) enzymes"/>
    <property type="match status" value="1"/>
</dbReference>
<dbReference type="InterPro" id="IPR000120">
    <property type="entry name" value="Amidase"/>
</dbReference>
<dbReference type="GO" id="GO:0050567">
    <property type="term" value="F:glutaminyl-tRNA synthase (glutamine-hydrolyzing) activity"/>
    <property type="evidence" value="ECO:0007669"/>
    <property type="project" value="UniProtKB-EC"/>
</dbReference>
<dbReference type="GO" id="GO:0016740">
    <property type="term" value="F:transferase activity"/>
    <property type="evidence" value="ECO:0007669"/>
    <property type="project" value="UniProtKB-KW"/>
</dbReference>
<dbReference type="Gene3D" id="3.90.1300.10">
    <property type="entry name" value="Amidase signature (AS) domain"/>
    <property type="match status" value="1"/>
</dbReference>
<gene>
    <name evidence="4" type="ORF">FHW18_003005</name>
</gene>
<comment type="similarity">
    <text evidence="1">Belongs to the amidase family.</text>
</comment>
<dbReference type="GO" id="GO:0050566">
    <property type="term" value="F:asparaginyl-tRNA synthase (glutamine-hydrolyzing) activity"/>
    <property type="evidence" value="ECO:0007669"/>
    <property type="project" value="UniProtKB-EC"/>
</dbReference>
<feature type="domain" description="Amidase" evidence="3">
    <location>
        <begin position="46"/>
        <end position="478"/>
    </location>
</feature>
<feature type="region of interest" description="Disordered" evidence="2">
    <location>
        <begin position="1"/>
        <end position="23"/>
    </location>
</feature>
<evidence type="ECO:0000256" key="2">
    <source>
        <dbReference type="SAM" id="MobiDB-lite"/>
    </source>
</evidence>
<keyword evidence="4" id="KW-0436">Ligase</keyword>
<dbReference type="Pfam" id="PF01425">
    <property type="entry name" value="Amidase"/>
    <property type="match status" value="1"/>
</dbReference>
<dbReference type="InterPro" id="IPR036928">
    <property type="entry name" value="AS_sf"/>
</dbReference>
<evidence type="ECO:0000313" key="4">
    <source>
        <dbReference type="EMBL" id="NYE83734.1"/>
    </source>
</evidence>
<dbReference type="InterPro" id="IPR023631">
    <property type="entry name" value="Amidase_dom"/>
</dbReference>
<dbReference type="PANTHER" id="PTHR11895">
    <property type="entry name" value="TRANSAMIDASE"/>
    <property type="match status" value="1"/>
</dbReference>